<gene>
    <name evidence="2" type="ORF">ACFFLS_23520</name>
</gene>
<comment type="caution">
    <text evidence="2">The sequence shown here is derived from an EMBL/GenBank/DDBJ whole genome shotgun (WGS) entry which is preliminary data.</text>
</comment>
<keyword evidence="1" id="KW-1133">Transmembrane helix</keyword>
<dbReference type="EMBL" id="JBHLYW010000029">
    <property type="protein sequence ID" value="MFC0080033.1"/>
    <property type="molecule type" value="Genomic_DNA"/>
</dbReference>
<feature type="transmembrane region" description="Helical" evidence="1">
    <location>
        <begin position="79"/>
        <end position="98"/>
    </location>
</feature>
<organism evidence="2 3">
    <name type="scientific">Flavobacterium procerum</name>
    <dbReference type="NCBI Taxonomy" id="1455569"/>
    <lineage>
        <taxon>Bacteria</taxon>
        <taxon>Pseudomonadati</taxon>
        <taxon>Bacteroidota</taxon>
        <taxon>Flavobacteriia</taxon>
        <taxon>Flavobacteriales</taxon>
        <taxon>Flavobacteriaceae</taxon>
        <taxon>Flavobacterium</taxon>
    </lineage>
</organism>
<keyword evidence="1" id="KW-0472">Membrane</keyword>
<dbReference type="RefSeq" id="WP_379682974.1">
    <property type="nucleotide sequence ID" value="NZ_JBHLYW010000029.1"/>
</dbReference>
<evidence type="ECO:0000256" key="1">
    <source>
        <dbReference type="SAM" id="Phobius"/>
    </source>
</evidence>
<protein>
    <submittedName>
        <fullName evidence="2">Uncharacterized protein</fullName>
    </submittedName>
</protein>
<dbReference type="Proteomes" id="UP001589734">
    <property type="component" value="Unassembled WGS sequence"/>
</dbReference>
<reference evidence="2 3" key="1">
    <citation type="submission" date="2024-09" db="EMBL/GenBank/DDBJ databases">
        <authorList>
            <person name="Sun Q."/>
            <person name="Mori K."/>
        </authorList>
    </citation>
    <scope>NUCLEOTIDE SEQUENCE [LARGE SCALE GENOMIC DNA]</scope>
    <source>
        <strain evidence="2 3">CGMCC 1.12926</strain>
    </source>
</reference>
<accession>A0ABV6BX75</accession>
<name>A0ABV6BX75_9FLAO</name>
<keyword evidence="3" id="KW-1185">Reference proteome</keyword>
<evidence type="ECO:0000313" key="3">
    <source>
        <dbReference type="Proteomes" id="UP001589734"/>
    </source>
</evidence>
<keyword evidence="1" id="KW-0812">Transmembrane</keyword>
<sequence>MIIYGHNHFKIKEIHPSELGLIDDDYHIEIRQKYFHIYWIPFFGLGKIWTIRRNGELYDLPEVYVQEIKKNNIKIRSPWYTYSLPLILLVGFLIFTGVEKFKDHQHEKLDMQYFTRDVQALYEEIEHVKSNEFITLENTEKTDSESTMYLKVEKVYADKILFTLIPGFFLEGSKTDLEECYNANKANLDTITISKKDLKSAVNNDYEAYRNYKYKGQTILNSNNPYRLSKIEKKFEPKIDVGQTFIDYKTIKIMLTNSSVGFKIVSIKNITNSIPWNTKLPLEVKAGTHSNPSFFMLENTEDEKFSFYGNQKYSAELKIVDDNGIEYSYFLNGEGNTNTITKQQ</sequence>
<proteinExistence type="predicted"/>
<evidence type="ECO:0000313" key="2">
    <source>
        <dbReference type="EMBL" id="MFC0080033.1"/>
    </source>
</evidence>